<sequence length="103" mass="10819">MAAATLAFRFTHLARLRRSLTEDLNFDIAKSVCSVTAQRERRRRGIRETRGLRPFALNAALPPAVAPPPCRILASSSPAHDGPVLGGLPPGRAGSPGPGGELG</sequence>
<evidence type="ECO:0000313" key="3">
    <source>
        <dbReference type="Proteomes" id="UP001176940"/>
    </source>
</evidence>
<keyword evidence="3" id="KW-1185">Reference proteome</keyword>
<proteinExistence type="predicted"/>
<dbReference type="EMBL" id="CAUEEQ010042190">
    <property type="protein sequence ID" value="CAJ0956553.1"/>
    <property type="molecule type" value="Genomic_DNA"/>
</dbReference>
<feature type="compositionally biased region" description="Gly residues" evidence="1">
    <location>
        <begin position="84"/>
        <end position="103"/>
    </location>
</feature>
<evidence type="ECO:0000313" key="2">
    <source>
        <dbReference type="EMBL" id="CAJ0956553.1"/>
    </source>
</evidence>
<name>A0ABN9M4Q3_9NEOB</name>
<evidence type="ECO:0000256" key="1">
    <source>
        <dbReference type="SAM" id="MobiDB-lite"/>
    </source>
</evidence>
<feature type="region of interest" description="Disordered" evidence="1">
    <location>
        <begin position="71"/>
        <end position="103"/>
    </location>
</feature>
<gene>
    <name evidence="2" type="ORF">RIMI_LOCUS15595511</name>
</gene>
<protein>
    <submittedName>
        <fullName evidence="2">Uncharacterized protein</fullName>
    </submittedName>
</protein>
<reference evidence="2" key="1">
    <citation type="submission" date="2023-07" db="EMBL/GenBank/DDBJ databases">
        <authorList>
            <person name="Stuckert A."/>
        </authorList>
    </citation>
    <scope>NUCLEOTIDE SEQUENCE</scope>
</reference>
<comment type="caution">
    <text evidence="2">The sequence shown here is derived from an EMBL/GenBank/DDBJ whole genome shotgun (WGS) entry which is preliminary data.</text>
</comment>
<accession>A0ABN9M4Q3</accession>
<dbReference type="Proteomes" id="UP001176940">
    <property type="component" value="Unassembled WGS sequence"/>
</dbReference>
<organism evidence="2 3">
    <name type="scientific">Ranitomeya imitator</name>
    <name type="common">mimic poison frog</name>
    <dbReference type="NCBI Taxonomy" id="111125"/>
    <lineage>
        <taxon>Eukaryota</taxon>
        <taxon>Metazoa</taxon>
        <taxon>Chordata</taxon>
        <taxon>Craniata</taxon>
        <taxon>Vertebrata</taxon>
        <taxon>Euteleostomi</taxon>
        <taxon>Amphibia</taxon>
        <taxon>Batrachia</taxon>
        <taxon>Anura</taxon>
        <taxon>Neobatrachia</taxon>
        <taxon>Hyloidea</taxon>
        <taxon>Dendrobatidae</taxon>
        <taxon>Dendrobatinae</taxon>
        <taxon>Ranitomeya</taxon>
    </lineage>
</organism>